<dbReference type="EMBL" id="JAAXOY010000334">
    <property type="protein sequence ID" value="NKY40356.1"/>
    <property type="molecule type" value="Genomic_DNA"/>
</dbReference>
<comment type="caution">
    <text evidence="1">The sequence shown here is derived from an EMBL/GenBank/DDBJ whole genome shotgun (WGS) entry which is preliminary data.</text>
</comment>
<keyword evidence="1" id="KW-0966">Cell projection</keyword>
<evidence type="ECO:0000313" key="1">
    <source>
        <dbReference type="EMBL" id="NKY40356.1"/>
    </source>
</evidence>
<keyword evidence="1" id="KW-0969">Cilium</keyword>
<sequence>MTQTTDALTGQTAADAAAALVPSALPLAAVGASHRDVPAGA</sequence>
<feature type="non-terminal residue" evidence="1">
    <location>
        <position position="41"/>
    </location>
</feature>
<reference evidence="1 2" key="1">
    <citation type="submission" date="2020-04" db="EMBL/GenBank/DDBJ databases">
        <title>MicrobeNet Type strains.</title>
        <authorList>
            <person name="Nicholson A.C."/>
        </authorList>
    </citation>
    <scope>NUCLEOTIDE SEQUENCE [LARGE SCALE GENOMIC DNA]</scope>
    <source>
        <strain evidence="1 2">ATCC BAA-787</strain>
    </source>
</reference>
<protein>
    <submittedName>
        <fullName evidence="1">Flagellar motor switch protein FliN</fullName>
    </submittedName>
</protein>
<organism evidence="1 2">
    <name type="scientific">Cellulomonas septica</name>
    <dbReference type="NCBI Taxonomy" id="285080"/>
    <lineage>
        <taxon>Bacteria</taxon>
        <taxon>Bacillati</taxon>
        <taxon>Actinomycetota</taxon>
        <taxon>Actinomycetes</taxon>
        <taxon>Micrococcales</taxon>
        <taxon>Cellulomonadaceae</taxon>
        <taxon>Cellulomonas</taxon>
    </lineage>
</organism>
<keyword evidence="1" id="KW-0282">Flagellum</keyword>
<accession>A0ABX1K493</accession>
<gene>
    <name evidence="1" type="ORF">HGA02_12685</name>
</gene>
<dbReference type="Proteomes" id="UP000777774">
    <property type="component" value="Unassembled WGS sequence"/>
</dbReference>
<name>A0ABX1K493_9CELL</name>
<evidence type="ECO:0000313" key="2">
    <source>
        <dbReference type="Proteomes" id="UP000777774"/>
    </source>
</evidence>
<keyword evidence="2" id="KW-1185">Reference proteome</keyword>
<proteinExistence type="predicted"/>